<dbReference type="Pfam" id="PF15781">
    <property type="entry name" value="ParE-like_toxin"/>
    <property type="match status" value="1"/>
</dbReference>
<evidence type="ECO:0000313" key="1">
    <source>
        <dbReference type="EMBL" id="UOF88765.1"/>
    </source>
</evidence>
<dbReference type="InterPro" id="IPR031552">
    <property type="entry name" value="ParE-like_toxin"/>
</dbReference>
<proteinExistence type="predicted"/>
<sequence>MSRIQFTARAEKDIARLRENRGKALKAILALETDPYIGHTLSGSLRGVRSLEFSLPGGAYRAAYVVLENQEVCLIFIVGPHENFYDEAERRYRALQKSDKL</sequence>
<evidence type="ECO:0000313" key="2">
    <source>
        <dbReference type="Proteomes" id="UP000830167"/>
    </source>
</evidence>
<gene>
    <name evidence="1" type="ORF">LSG31_12495</name>
</gene>
<name>A0ABY4CE25_9BACL</name>
<reference evidence="1" key="1">
    <citation type="submission" date="2021-12" db="EMBL/GenBank/DDBJ databases">
        <title>Alicyclobacillaceae gen. nov., sp. nov., isolated from chalcocite enrichment system.</title>
        <authorList>
            <person name="Jiang Z."/>
        </authorList>
    </citation>
    <scope>NUCLEOTIDE SEQUENCE</scope>
    <source>
        <strain evidence="1">MYW30-H2</strain>
    </source>
</reference>
<dbReference type="Gene3D" id="3.30.2310.20">
    <property type="entry name" value="RelE-like"/>
    <property type="match status" value="1"/>
</dbReference>
<accession>A0ABY4CE25</accession>
<dbReference type="RefSeq" id="WP_347435444.1">
    <property type="nucleotide sequence ID" value="NZ_CP089291.1"/>
</dbReference>
<keyword evidence="2" id="KW-1185">Reference proteome</keyword>
<organism evidence="1 2">
    <name type="scientific">Fodinisporobacter ferrooxydans</name>
    <dbReference type="NCBI Taxonomy" id="2901836"/>
    <lineage>
        <taxon>Bacteria</taxon>
        <taxon>Bacillati</taxon>
        <taxon>Bacillota</taxon>
        <taxon>Bacilli</taxon>
        <taxon>Bacillales</taxon>
        <taxon>Alicyclobacillaceae</taxon>
        <taxon>Fodinisporobacter</taxon>
    </lineage>
</organism>
<protein>
    <submittedName>
        <fullName evidence="1">Type II toxin-antitoxin system RelE/ParE family toxin</fullName>
    </submittedName>
</protein>
<dbReference type="InterPro" id="IPR035093">
    <property type="entry name" value="RelE/ParE_toxin_dom_sf"/>
</dbReference>
<dbReference type="Proteomes" id="UP000830167">
    <property type="component" value="Chromosome"/>
</dbReference>
<dbReference type="EMBL" id="CP089291">
    <property type="protein sequence ID" value="UOF88765.1"/>
    <property type="molecule type" value="Genomic_DNA"/>
</dbReference>
<dbReference type="SUPFAM" id="SSF143011">
    <property type="entry name" value="RelE-like"/>
    <property type="match status" value="1"/>
</dbReference>